<dbReference type="Gene3D" id="3.30.565.10">
    <property type="entry name" value="Histidine kinase-like ATPase, C-terminal domain"/>
    <property type="match status" value="1"/>
</dbReference>
<organism evidence="5 6">
    <name type="scientific">Blautia massiliensis</name>
    <name type="common">ex Durand et al. 2017</name>
    <dbReference type="NCBI Taxonomy" id="1737424"/>
    <lineage>
        <taxon>Bacteria</taxon>
        <taxon>Bacillati</taxon>
        <taxon>Bacillota</taxon>
        <taxon>Clostridia</taxon>
        <taxon>Lachnospirales</taxon>
        <taxon>Lachnospiraceae</taxon>
        <taxon>Blautia</taxon>
    </lineage>
</organism>
<dbReference type="GO" id="GO:0000160">
    <property type="term" value="P:phosphorelay signal transduction system"/>
    <property type="evidence" value="ECO:0007669"/>
    <property type="project" value="UniProtKB-KW"/>
</dbReference>
<protein>
    <recommendedName>
        <fullName evidence="2">histidine kinase</fullName>
        <ecNumber evidence="2">2.7.13.3</ecNumber>
    </recommendedName>
</protein>
<evidence type="ECO:0000256" key="2">
    <source>
        <dbReference type="ARBA" id="ARBA00012438"/>
    </source>
</evidence>
<dbReference type="GO" id="GO:0004673">
    <property type="term" value="F:protein histidine kinase activity"/>
    <property type="evidence" value="ECO:0007669"/>
    <property type="project" value="UniProtKB-EC"/>
</dbReference>
<dbReference type="InterPro" id="IPR050640">
    <property type="entry name" value="Bact_2-comp_sensor_kinase"/>
</dbReference>
<dbReference type="RefSeq" id="WP_237971866.1">
    <property type="nucleotide sequence ID" value="NZ_JBKTTE010000004.1"/>
</dbReference>
<dbReference type="AlphaFoldDB" id="A0AAW5CSG0"/>
<keyword evidence="5" id="KW-0547">Nucleotide-binding</keyword>
<dbReference type="Proteomes" id="UP001200089">
    <property type="component" value="Unassembled WGS sequence"/>
</dbReference>
<sequence>MQTTTKLRQRSSPIFLFNIIQCCHRDHIFVLIGQTHLHIEDIVLLISDDGVGISPEILSTILSGKGKSQSGGTNIAVYNTHRRLQILYGNNYGLTYSSKPGEGTDVEIRFPAHREK</sequence>
<evidence type="ECO:0000259" key="4">
    <source>
        <dbReference type="Pfam" id="PF02518"/>
    </source>
</evidence>
<name>A0AAW5CSG0_9FIRM</name>
<keyword evidence="3" id="KW-0902">Two-component regulatory system</keyword>
<dbReference type="PANTHER" id="PTHR34220">
    <property type="entry name" value="SENSOR HISTIDINE KINASE YPDA"/>
    <property type="match status" value="1"/>
</dbReference>
<dbReference type="PANTHER" id="PTHR34220:SF7">
    <property type="entry name" value="SENSOR HISTIDINE KINASE YPDA"/>
    <property type="match status" value="1"/>
</dbReference>
<accession>A0AAW5CSG0</accession>
<dbReference type="InterPro" id="IPR003594">
    <property type="entry name" value="HATPase_dom"/>
</dbReference>
<evidence type="ECO:0000256" key="1">
    <source>
        <dbReference type="ARBA" id="ARBA00000085"/>
    </source>
</evidence>
<dbReference type="Pfam" id="PF02518">
    <property type="entry name" value="HATPase_c"/>
    <property type="match status" value="1"/>
</dbReference>
<dbReference type="EMBL" id="JAKNDE010000007">
    <property type="protein sequence ID" value="MCG5033401.1"/>
    <property type="molecule type" value="Genomic_DNA"/>
</dbReference>
<keyword evidence="5" id="KW-0067">ATP-binding</keyword>
<comment type="catalytic activity">
    <reaction evidence="1">
        <text>ATP + protein L-histidine = ADP + protein N-phospho-L-histidine.</text>
        <dbReference type="EC" id="2.7.13.3"/>
    </reaction>
</comment>
<dbReference type="EC" id="2.7.13.3" evidence="2"/>
<evidence type="ECO:0000313" key="5">
    <source>
        <dbReference type="EMBL" id="MCG5033401.1"/>
    </source>
</evidence>
<evidence type="ECO:0000256" key="3">
    <source>
        <dbReference type="ARBA" id="ARBA00023012"/>
    </source>
</evidence>
<dbReference type="SUPFAM" id="SSF55874">
    <property type="entry name" value="ATPase domain of HSP90 chaperone/DNA topoisomerase II/histidine kinase"/>
    <property type="match status" value="1"/>
</dbReference>
<dbReference type="InterPro" id="IPR036890">
    <property type="entry name" value="HATPase_C_sf"/>
</dbReference>
<feature type="domain" description="Histidine kinase/HSP90-like ATPase" evidence="4">
    <location>
        <begin position="18"/>
        <end position="113"/>
    </location>
</feature>
<gene>
    <name evidence="5" type="ORF">L0P48_07220</name>
</gene>
<dbReference type="InterPro" id="IPR004358">
    <property type="entry name" value="Sig_transdc_His_kin-like_C"/>
</dbReference>
<proteinExistence type="predicted"/>
<comment type="caution">
    <text evidence="5">The sequence shown here is derived from an EMBL/GenBank/DDBJ whole genome shotgun (WGS) entry which is preliminary data.</text>
</comment>
<dbReference type="PRINTS" id="PR00344">
    <property type="entry name" value="BCTRLSENSOR"/>
</dbReference>
<reference evidence="5" key="1">
    <citation type="submission" date="2022-01" db="EMBL/GenBank/DDBJ databases">
        <title>Collection of gut derived symbiotic bacterial strains cultured from healthy donors.</title>
        <authorList>
            <person name="Lin H."/>
            <person name="Kohout C."/>
            <person name="Waligurski E."/>
            <person name="Pamer E.G."/>
        </authorList>
    </citation>
    <scope>NUCLEOTIDE SEQUENCE</scope>
    <source>
        <strain evidence="5">DFI.1.11</strain>
    </source>
</reference>
<dbReference type="GO" id="GO:0005524">
    <property type="term" value="F:ATP binding"/>
    <property type="evidence" value="ECO:0007669"/>
    <property type="project" value="UniProtKB-KW"/>
</dbReference>
<evidence type="ECO:0000313" key="6">
    <source>
        <dbReference type="Proteomes" id="UP001200089"/>
    </source>
</evidence>